<keyword evidence="6" id="KW-0418">Kinase</keyword>
<evidence type="ECO:0000256" key="5">
    <source>
        <dbReference type="ARBA" id="ARBA00022741"/>
    </source>
</evidence>
<dbReference type="PANTHER" id="PTHR41523">
    <property type="entry name" value="TWO-COMPONENT SYSTEM SENSOR PROTEIN"/>
    <property type="match status" value="1"/>
</dbReference>
<feature type="repeat" description="TPR" evidence="8">
    <location>
        <begin position="229"/>
        <end position="262"/>
    </location>
</feature>
<comment type="caution">
    <text evidence="11">The sequence shown here is derived from an EMBL/GenBank/DDBJ whole genome shotgun (WGS) entry which is preliminary data.</text>
</comment>
<keyword evidence="4" id="KW-0808">Transferase</keyword>
<dbReference type="InterPro" id="IPR011495">
    <property type="entry name" value="Sig_transdc_His_kin_sub2_dim/P"/>
</dbReference>
<reference evidence="11" key="1">
    <citation type="submission" date="2023-06" db="EMBL/GenBank/DDBJ databases">
        <title>Genomic of Parafulvivirga corallium.</title>
        <authorList>
            <person name="Wang G."/>
        </authorList>
    </citation>
    <scope>NUCLEOTIDE SEQUENCE</scope>
    <source>
        <strain evidence="11">BMA10</strain>
    </source>
</reference>
<name>A0ABT8L1Y7_9BACT</name>
<dbReference type="SMART" id="SM00028">
    <property type="entry name" value="TPR"/>
    <property type="match status" value="7"/>
</dbReference>
<dbReference type="Gene3D" id="3.30.565.10">
    <property type="entry name" value="Histidine kinase-like ATPase, C-terminal domain"/>
    <property type="match status" value="1"/>
</dbReference>
<keyword evidence="5" id="KW-0547">Nucleotide-binding</keyword>
<dbReference type="SUPFAM" id="SSF48452">
    <property type="entry name" value="TPR-like"/>
    <property type="match status" value="2"/>
</dbReference>
<keyword evidence="9" id="KW-0472">Membrane</keyword>
<proteinExistence type="predicted"/>
<evidence type="ECO:0000256" key="3">
    <source>
        <dbReference type="ARBA" id="ARBA00022553"/>
    </source>
</evidence>
<dbReference type="PANTHER" id="PTHR41523:SF8">
    <property type="entry name" value="ETHYLENE RESPONSE SENSOR PROTEIN"/>
    <property type="match status" value="1"/>
</dbReference>
<keyword evidence="12" id="KW-1185">Reference proteome</keyword>
<dbReference type="Pfam" id="PF07568">
    <property type="entry name" value="HisKA_2"/>
    <property type="match status" value="1"/>
</dbReference>
<protein>
    <recommendedName>
        <fullName evidence="2">histidine kinase</fullName>
        <ecNumber evidence="2">2.7.13.3</ecNumber>
    </recommendedName>
</protein>
<evidence type="ECO:0000256" key="7">
    <source>
        <dbReference type="ARBA" id="ARBA00022840"/>
    </source>
</evidence>
<keyword evidence="7" id="KW-0067">ATP-binding</keyword>
<dbReference type="InterPro" id="IPR036890">
    <property type="entry name" value="HATPase_C_sf"/>
</dbReference>
<gene>
    <name evidence="11" type="ORF">QQ008_29820</name>
</gene>
<organism evidence="11 12">
    <name type="scientific">Splendidivirga corallicola</name>
    <dbReference type="NCBI Taxonomy" id="3051826"/>
    <lineage>
        <taxon>Bacteria</taxon>
        <taxon>Pseudomonadati</taxon>
        <taxon>Bacteroidota</taxon>
        <taxon>Cytophagia</taxon>
        <taxon>Cytophagales</taxon>
        <taxon>Splendidivirgaceae</taxon>
        <taxon>Splendidivirga</taxon>
    </lineage>
</organism>
<sequence>MKKAILSSTIIIFSLFGCHKKKEDYQSASFQRIQNLIAIASDIPAEEAIDSLRLALTLVEDPIHDSIIGEIYNKLGSRYIRLKNYDSSLIYFQKSSNIYQSFSDSAGIAKTFNNIGAVFQRLNVYDSAFFYYLQAGDLYKILGDSARMSISYRNLSTVLRRAGTYERALKLVLNSLLILEESNNPAVLSDCYTTVGNIYKDIEDFWESIVYHRKSLEICVRINDRDGIAESYNNIGTAYQRLEALDSALFYYNQALNIKKSIGDSGKLASTINNIGEINFEMGNLEIAESNYLESLELKKNALDQKGIAVTSINLARLYILQKRHDLAANYLDKSIEISKETKSLEYLQQAYALYKELYISQKRFGEAIHYYDLQTQIRDSILNDAVRKEAMRLQKEYEIDKREQKIAFLNNETILRDKIIESRNTQITMLIIVGILLLLLVVISFNLYLLKRKANQRIETLMRELHHRVKNNLQILSTLLSLQSEKLKDSEAKRAVKRGENRVNAMALIHQNLYLDDKLSDINMKEYIGKLIQNLRTSYGFSKEEVQLNVDVQDLNLDVDKAIPLGLIVNELASNSFKYALVDNPDPIINISLKQREDKKLELNIADNGTVKKDQLELENAESFGLKLVQLLTRQLKASLNINTDHGVSHQLIL</sequence>
<evidence type="ECO:0000256" key="2">
    <source>
        <dbReference type="ARBA" id="ARBA00012438"/>
    </source>
</evidence>
<feature type="transmembrane region" description="Helical" evidence="9">
    <location>
        <begin position="428"/>
        <end position="450"/>
    </location>
</feature>
<dbReference type="PROSITE" id="PS50005">
    <property type="entry name" value="TPR"/>
    <property type="match status" value="3"/>
</dbReference>
<keyword evidence="9" id="KW-0812">Transmembrane</keyword>
<evidence type="ECO:0000256" key="6">
    <source>
        <dbReference type="ARBA" id="ARBA00022777"/>
    </source>
</evidence>
<dbReference type="Gene3D" id="1.25.40.10">
    <property type="entry name" value="Tetratricopeptide repeat domain"/>
    <property type="match status" value="2"/>
</dbReference>
<dbReference type="Proteomes" id="UP001172082">
    <property type="component" value="Unassembled WGS sequence"/>
</dbReference>
<dbReference type="PROSITE" id="PS51257">
    <property type="entry name" value="PROKAR_LIPOPROTEIN"/>
    <property type="match status" value="1"/>
</dbReference>
<evidence type="ECO:0000256" key="8">
    <source>
        <dbReference type="PROSITE-ProRule" id="PRU00339"/>
    </source>
</evidence>
<evidence type="ECO:0000313" key="12">
    <source>
        <dbReference type="Proteomes" id="UP001172082"/>
    </source>
</evidence>
<keyword evidence="8" id="KW-0802">TPR repeat</keyword>
<dbReference type="InterPro" id="IPR019734">
    <property type="entry name" value="TPR_rpt"/>
</dbReference>
<keyword evidence="9" id="KW-1133">Transmembrane helix</keyword>
<keyword evidence="3" id="KW-0597">Phosphoprotein</keyword>
<evidence type="ECO:0000256" key="9">
    <source>
        <dbReference type="SAM" id="Phobius"/>
    </source>
</evidence>
<dbReference type="RefSeq" id="WP_346755641.1">
    <property type="nucleotide sequence ID" value="NZ_JAUJEA010000022.1"/>
</dbReference>
<evidence type="ECO:0000256" key="4">
    <source>
        <dbReference type="ARBA" id="ARBA00022679"/>
    </source>
</evidence>
<evidence type="ECO:0000256" key="1">
    <source>
        <dbReference type="ARBA" id="ARBA00000085"/>
    </source>
</evidence>
<feature type="domain" description="Signal transduction histidine kinase subgroup 2 dimerisation and phosphoacceptor" evidence="10">
    <location>
        <begin position="465"/>
        <end position="540"/>
    </location>
</feature>
<accession>A0ABT8L1Y7</accession>
<dbReference type="InterPro" id="IPR011990">
    <property type="entry name" value="TPR-like_helical_dom_sf"/>
</dbReference>
<dbReference type="Pfam" id="PF13424">
    <property type="entry name" value="TPR_12"/>
    <property type="match status" value="3"/>
</dbReference>
<feature type="repeat" description="TPR" evidence="8">
    <location>
        <begin position="269"/>
        <end position="302"/>
    </location>
</feature>
<evidence type="ECO:0000313" key="11">
    <source>
        <dbReference type="EMBL" id="MDN5205620.1"/>
    </source>
</evidence>
<evidence type="ECO:0000259" key="10">
    <source>
        <dbReference type="Pfam" id="PF07568"/>
    </source>
</evidence>
<dbReference type="SUPFAM" id="SSF55874">
    <property type="entry name" value="ATPase domain of HSP90 chaperone/DNA topoisomerase II/histidine kinase"/>
    <property type="match status" value="1"/>
</dbReference>
<dbReference type="EC" id="2.7.13.3" evidence="2"/>
<feature type="repeat" description="TPR" evidence="8">
    <location>
        <begin position="69"/>
        <end position="102"/>
    </location>
</feature>
<dbReference type="Gene3D" id="3.30.450.20">
    <property type="entry name" value="PAS domain"/>
    <property type="match status" value="1"/>
</dbReference>
<comment type="catalytic activity">
    <reaction evidence="1">
        <text>ATP + protein L-histidine = ADP + protein N-phospho-L-histidine.</text>
        <dbReference type="EC" id="2.7.13.3"/>
    </reaction>
</comment>
<dbReference type="EMBL" id="JAUJEA010000022">
    <property type="protein sequence ID" value="MDN5205620.1"/>
    <property type="molecule type" value="Genomic_DNA"/>
</dbReference>